<dbReference type="GO" id="GO:0016491">
    <property type="term" value="F:oxidoreductase activity"/>
    <property type="evidence" value="ECO:0007669"/>
    <property type="project" value="UniProtKB-KW"/>
</dbReference>
<dbReference type="Proteomes" id="UP001240164">
    <property type="component" value="Unassembled WGS sequence"/>
</dbReference>
<evidence type="ECO:0000256" key="17">
    <source>
        <dbReference type="SAM" id="Phobius"/>
    </source>
</evidence>
<evidence type="ECO:0000256" key="2">
    <source>
        <dbReference type="ARBA" id="ARBA00008079"/>
    </source>
</evidence>
<gene>
    <name evidence="18" type="ORF">J2771_000082</name>
</gene>
<keyword evidence="7 17" id="KW-0812">Transmembrane</keyword>
<name>A0ABD5AGX2_ACICA</name>
<keyword evidence="11 17" id="KW-0472">Membrane</keyword>
<comment type="similarity">
    <text evidence="2">Belongs to the cytochrome c oxidase bacterial subunit 4 family.</text>
</comment>
<evidence type="ECO:0000256" key="5">
    <source>
        <dbReference type="ARBA" id="ARBA00022448"/>
    </source>
</evidence>
<dbReference type="PANTHER" id="PTHR36835">
    <property type="entry name" value="CYTOCHROME BO(3) UBIQUINOL OXIDASE SUBUNIT 4"/>
    <property type="match status" value="1"/>
</dbReference>
<evidence type="ECO:0000256" key="13">
    <source>
        <dbReference type="ARBA" id="ARBA00030071"/>
    </source>
</evidence>
<evidence type="ECO:0000256" key="7">
    <source>
        <dbReference type="ARBA" id="ARBA00022692"/>
    </source>
</evidence>
<dbReference type="NCBIfam" id="NF007878">
    <property type="entry name" value="PRK10582.1"/>
    <property type="match status" value="1"/>
</dbReference>
<protein>
    <recommendedName>
        <fullName evidence="4">Cytochrome bo(3) ubiquinol oxidase subunit 4</fullName>
    </recommendedName>
    <alternativeName>
        <fullName evidence="16">Cytochrome o ubiquinol oxidase subunit 4</fullName>
    </alternativeName>
    <alternativeName>
        <fullName evidence="13">Oxidase bo(3) subunit 4</fullName>
    </alternativeName>
    <alternativeName>
        <fullName evidence="14">Ubiquinol oxidase polypeptide IV</fullName>
    </alternativeName>
    <alternativeName>
        <fullName evidence="15">Ubiquinol oxidase subunit 4</fullName>
    </alternativeName>
</protein>
<evidence type="ECO:0000256" key="15">
    <source>
        <dbReference type="ARBA" id="ARBA00031887"/>
    </source>
</evidence>
<feature type="transmembrane region" description="Helical" evidence="17">
    <location>
        <begin position="34"/>
        <end position="54"/>
    </location>
</feature>
<evidence type="ECO:0000313" key="18">
    <source>
        <dbReference type="EMBL" id="MDP9801828.1"/>
    </source>
</evidence>
<feature type="transmembrane region" description="Helical" evidence="17">
    <location>
        <begin position="94"/>
        <end position="115"/>
    </location>
</feature>
<dbReference type="GO" id="GO:0005886">
    <property type="term" value="C:plasma membrane"/>
    <property type="evidence" value="ECO:0007669"/>
    <property type="project" value="UniProtKB-SubCell"/>
</dbReference>
<keyword evidence="6" id="KW-1003">Cell membrane</keyword>
<keyword evidence="5" id="KW-0813">Transport</keyword>
<comment type="function">
    <text evidence="12">Cytochrome bo(3) ubiquinol terminal oxidase is the component of the aerobic respiratory chain of E.coli that predominates when cells are grown at high aeration. Has proton pump activity across the membrane in addition to electron transfer, pumping 2 protons/electron.</text>
</comment>
<evidence type="ECO:0000256" key="3">
    <source>
        <dbReference type="ARBA" id="ARBA00011700"/>
    </source>
</evidence>
<dbReference type="PANTHER" id="PTHR36835:SF1">
    <property type="entry name" value="CYTOCHROME BO(3) UBIQUINOL OXIDASE SUBUNIT 4"/>
    <property type="match status" value="1"/>
</dbReference>
<feature type="transmembrane region" description="Helical" evidence="17">
    <location>
        <begin position="60"/>
        <end position="82"/>
    </location>
</feature>
<dbReference type="InterPro" id="IPR005171">
    <property type="entry name" value="Cyt_c_oxidase_su4_prok"/>
</dbReference>
<evidence type="ECO:0000313" key="19">
    <source>
        <dbReference type="Proteomes" id="UP001240164"/>
    </source>
</evidence>
<dbReference type="AlphaFoldDB" id="A0ABD5AGX2"/>
<keyword evidence="10" id="KW-0560">Oxidoreductase</keyword>
<comment type="subunit">
    <text evidence="3">Heterooctamer of two A chains, two B chains, two C chains and two D chains.</text>
</comment>
<comment type="subcellular location">
    <subcellularLocation>
        <location evidence="1">Cell membrane</location>
        <topology evidence="1">Multi-pass membrane protein</topology>
    </subcellularLocation>
</comment>
<evidence type="ECO:0000256" key="8">
    <source>
        <dbReference type="ARBA" id="ARBA00022982"/>
    </source>
</evidence>
<organism evidence="18 19">
    <name type="scientific">Acinetobacter calcoaceticus</name>
    <dbReference type="NCBI Taxonomy" id="471"/>
    <lineage>
        <taxon>Bacteria</taxon>
        <taxon>Pseudomonadati</taxon>
        <taxon>Pseudomonadota</taxon>
        <taxon>Gammaproteobacteria</taxon>
        <taxon>Moraxellales</taxon>
        <taxon>Moraxellaceae</taxon>
        <taxon>Acinetobacter</taxon>
        <taxon>Acinetobacter calcoaceticus/baumannii complex</taxon>
    </lineage>
</organism>
<keyword evidence="8" id="KW-0249">Electron transport</keyword>
<proteinExistence type="inferred from homology"/>
<evidence type="ECO:0000256" key="6">
    <source>
        <dbReference type="ARBA" id="ARBA00022475"/>
    </source>
</evidence>
<accession>A0ABD5AGX2</accession>
<dbReference type="InterPro" id="IPR014210">
    <property type="entry name" value="Cyt_o_ubiqinol_oxidase_su4"/>
</dbReference>
<reference evidence="18 19" key="1">
    <citation type="submission" date="2023-07" db="EMBL/GenBank/DDBJ databases">
        <title>Sorghum-associated microbial communities from plants grown in Nebraska, USA.</title>
        <authorList>
            <person name="Schachtman D."/>
        </authorList>
    </citation>
    <scope>NUCLEOTIDE SEQUENCE [LARGE SCALE GENOMIC DNA]</scope>
    <source>
        <strain evidence="18 19">CC146</strain>
    </source>
</reference>
<comment type="caution">
    <text evidence="18">The sequence shown here is derived from an EMBL/GenBank/DDBJ whole genome shotgun (WGS) entry which is preliminary data.</text>
</comment>
<dbReference type="InterPro" id="IPR050968">
    <property type="entry name" value="Cytochrome_c_oxidase_bac_sub4"/>
</dbReference>
<dbReference type="EMBL" id="JAUSQP010000001">
    <property type="protein sequence ID" value="MDP9801828.1"/>
    <property type="molecule type" value="Genomic_DNA"/>
</dbReference>
<evidence type="ECO:0000256" key="14">
    <source>
        <dbReference type="ARBA" id="ARBA00030211"/>
    </source>
</evidence>
<evidence type="ECO:0000256" key="9">
    <source>
        <dbReference type="ARBA" id="ARBA00022989"/>
    </source>
</evidence>
<keyword evidence="9 17" id="KW-1133">Transmembrane helix</keyword>
<dbReference type="NCBIfam" id="TIGR02847">
    <property type="entry name" value="CyoD"/>
    <property type="match status" value="1"/>
</dbReference>
<evidence type="ECO:0000256" key="12">
    <source>
        <dbReference type="ARBA" id="ARBA00025694"/>
    </source>
</evidence>
<sequence>MDLCIQRRLLTGSSLMSSHDHNAAGASHGNFKQYTVGFILSVILTIIPFGMVMAGGFSRGILVTVIAIAAVAQVLVQLVYFLHMNTSSEQRWNMIAFIYTILCIAVLLIGSVWIMNYLHYNMMI</sequence>
<evidence type="ECO:0000256" key="11">
    <source>
        <dbReference type="ARBA" id="ARBA00023136"/>
    </source>
</evidence>
<evidence type="ECO:0000256" key="10">
    <source>
        <dbReference type="ARBA" id="ARBA00023002"/>
    </source>
</evidence>
<evidence type="ECO:0000256" key="1">
    <source>
        <dbReference type="ARBA" id="ARBA00004651"/>
    </source>
</evidence>
<dbReference type="Pfam" id="PF03626">
    <property type="entry name" value="COX4_pro"/>
    <property type="match status" value="1"/>
</dbReference>
<evidence type="ECO:0000256" key="16">
    <source>
        <dbReference type="ARBA" id="ARBA00032185"/>
    </source>
</evidence>
<evidence type="ECO:0000256" key="4">
    <source>
        <dbReference type="ARBA" id="ARBA00014689"/>
    </source>
</evidence>